<dbReference type="Proteomes" id="UP000515154">
    <property type="component" value="Linkage group LG11"/>
</dbReference>
<dbReference type="RefSeq" id="XP_036362894.1">
    <property type="nucleotide sequence ID" value="XM_036507001.1"/>
</dbReference>
<dbReference type="AlphaFoldDB" id="A0A7E6F589"/>
<evidence type="ECO:0000313" key="4">
    <source>
        <dbReference type="RefSeq" id="XP_036362894.1"/>
    </source>
</evidence>
<keyword evidence="3" id="KW-1185">Reference proteome</keyword>
<evidence type="ECO:0000256" key="2">
    <source>
        <dbReference type="SAM" id="SignalP"/>
    </source>
</evidence>
<accession>A0A7E6F589</accession>
<name>A0A7E6F589_9MOLL</name>
<gene>
    <name evidence="4" type="primary">LOC118765258</name>
</gene>
<keyword evidence="2" id="KW-0732">Signal</keyword>
<protein>
    <submittedName>
        <fullName evidence="4">Uncharacterized protein LOC118765258</fullName>
    </submittedName>
</protein>
<feature type="region of interest" description="Disordered" evidence="1">
    <location>
        <begin position="113"/>
        <end position="156"/>
    </location>
</feature>
<evidence type="ECO:0000313" key="3">
    <source>
        <dbReference type="Proteomes" id="UP000515154"/>
    </source>
</evidence>
<organism evidence="3 4">
    <name type="scientific">Octopus sinensis</name>
    <name type="common">East Asian common octopus</name>
    <dbReference type="NCBI Taxonomy" id="2607531"/>
    <lineage>
        <taxon>Eukaryota</taxon>
        <taxon>Metazoa</taxon>
        <taxon>Spiralia</taxon>
        <taxon>Lophotrochozoa</taxon>
        <taxon>Mollusca</taxon>
        <taxon>Cephalopoda</taxon>
        <taxon>Coleoidea</taxon>
        <taxon>Octopodiformes</taxon>
        <taxon>Octopoda</taxon>
        <taxon>Incirrata</taxon>
        <taxon>Octopodidae</taxon>
        <taxon>Octopus</taxon>
    </lineage>
</organism>
<sequence>MLVKYSIIIGIILFVDPVALVIRESSCAPLILFNRYRLQFPVFRYRAEIRETCQRYGGHWLERRCSLAPVFKIEIECCLFGSRIPASRCRMSICDRKGTRLTTWENGPPYKEIHQRRQYRRSSSSSNSRSRSSSVSGISSSSSSSSKRLWPRSSRL</sequence>
<reference evidence="4" key="1">
    <citation type="submission" date="2025-08" db="UniProtKB">
        <authorList>
            <consortium name="RefSeq"/>
        </authorList>
    </citation>
    <scope>IDENTIFICATION</scope>
</reference>
<evidence type="ECO:0000256" key="1">
    <source>
        <dbReference type="SAM" id="MobiDB-lite"/>
    </source>
</evidence>
<feature type="signal peptide" evidence="2">
    <location>
        <begin position="1"/>
        <end position="17"/>
    </location>
</feature>
<proteinExistence type="predicted"/>
<feature type="chain" id="PRO_5028899656" evidence="2">
    <location>
        <begin position="18"/>
        <end position="156"/>
    </location>
</feature>
<feature type="compositionally biased region" description="Low complexity" evidence="1">
    <location>
        <begin position="121"/>
        <end position="156"/>
    </location>
</feature>
<dbReference type="KEGG" id="osn:118765258"/>